<organism evidence="2">
    <name type="scientific">marine sediment metagenome</name>
    <dbReference type="NCBI Taxonomy" id="412755"/>
    <lineage>
        <taxon>unclassified sequences</taxon>
        <taxon>metagenomes</taxon>
        <taxon>ecological metagenomes</taxon>
    </lineage>
</organism>
<feature type="region of interest" description="Disordered" evidence="1">
    <location>
        <begin position="1"/>
        <end position="26"/>
    </location>
</feature>
<feature type="non-terminal residue" evidence="2">
    <location>
        <position position="1"/>
    </location>
</feature>
<proteinExistence type="predicted"/>
<protein>
    <submittedName>
        <fullName evidence="2">Uncharacterized protein</fullName>
    </submittedName>
</protein>
<dbReference type="EMBL" id="LAZR01003311">
    <property type="protein sequence ID" value="KKN19689.1"/>
    <property type="molecule type" value="Genomic_DNA"/>
</dbReference>
<evidence type="ECO:0000313" key="2">
    <source>
        <dbReference type="EMBL" id="KKN19689.1"/>
    </source>
</evidence>
<name>A0A0F9NP51_9ZZZZ</name>
<gene>
    <name evidence="2" type="ORF">LCGC14_0943330</name>
</gene>
<dbReference type="AlphaFoldDB" id="A0A0F9NP51"/>
<comment type="caution">
    <text evidence="2">The sequence shown here is derived from an EMBL/GenBank/DDBJ whole genome shotgun (WGS) entry which is preliminary data.</text>
</comment>
<reference evidence="2" key="1">
    <citation type="journal article" date="2015" name="Nature">
        <title>Complex archaea that bridge the gap between prokaryotes and eukaryotes.</title>
        <authorList>
            <person name="Spang A."/>
            <person name="Saw J.H."/>
            <person name="Jorgensen S.L."/>
            <person name="Zaremba-Niedzwiedzka K."/>
            <person name="Martijn J."/>
            <person name="Lind A.E."/>
            <person name="van Eijk R."/>
            <person name="Schleper C."/>
            <person name="Guy L."/>
            <person name="Ettema T.J."/>
        </authorList>
    </citation>
    <scope>NUCLEOTIDE SEQUENCE</scope>
</reference>
<evidence type="ECO:0000256" key="1">
    <source>
        <dbReference type="SAM" id="MobiDB-lite"/>
    </source>
</evidence>
<accession>A0A0F9NP51</accession>
<sequence>IGSSTSPPESTTDVDNLLASSSPSDPSFPTVAEMKVLVSELFAWIQGVTDDTNRPGYNWGAMSSIAIMGNPTYQQALTEVLAAQLLGGGDSNVFFQNLATPVINPYLGGSNDYLYVAALGDAARMPIIHQERTALQINILNSPDDIAQNHGLLVLVRQRFRLTYGEPRRMAVILIT</sequence>